<sequence>MPKTDIQFLEDRLSMMETEGWHDLIEDFKNLENSASNIGTMNSEQDLWHAKGQLLIINLILSLQSATNLALEESQDENPT</sequence>
<protein>
    <submittedName>
        <fullName evidence="1">Uncharacterized protein</fullName>
    </submittedName>
</protein>
<name>A0A382L7L3_9ZZZZ</name>
<gene>
    <name evidence="1" type="ORF">METZ01_LOCUS285473</name>
</gene>
<accession>A0A382L7L3</accession>
<organism evidence="1">
    <name type="scientific">marine metagenome</name>
    <dbReference type="NCBI Taxonomy" id="408172"/>
    <lineage>
        <taxon>unclassified sequences</taxon>
        <taxon>metagenomes</taxon>
        <taxon>ecological metagenomes</taxon>
    </lineage>
</organism>
<reference evidence="1" key="1">
    <citation type="submission" date="2018-05" db="EMBL/GenBank/DDBJ databases">
        <authorList>
            <person name="Lanie J.A."/>
            <person name="Ng W.-L."/>
            <person name="Kazmierczak K.M."/>
            <person name="Andrzejewski T.M."/>
            <person name="Davidsen T.M."/>
            <person name="Wayne K.J."/>
            <person name="Tettelin H."/>
            <person name="Glass J.I."/>
            <person name="Rusch D."/>
            <person name="Podicherti R."/>
            <person name="Tsui H.-C.T."/>
            <person name="Winkler M.E."/>
        </authorList>
    </citation>
    <scope>NUCLEOTIDE SEQUENCE</scope>
</reference>
<proteinExistence type="predicted"/>
<evidence type="ECO:0000313" key="1">
    <source>
        <dbReference type="EMBL" id="SVC32619.1"/>
    </source>
</evidence>
<dbReference type="EMBL" id="UINC01085248">
    <property type="protein sequence ID" value="SVC32619.1"/>
    <property type="molecule type" value="Genomic_DNA"/>
</dbReference>
<dbReference type="AlphaFoldDB" id="A0A382L7L3"/>